<feature type="non-terminal residue" evidence="2">
    <location>
        <position position="67"/>
    </location>
</feature>
<sequence>MPMTEQPRPSTVGLLLTILAVVLLGSGLILAQSSSGSGQGNNWTAPRTAWGDPDLQGKWTFATTGTP</sequence>
<feature type="region of interest" description="Disordered" evidence="1">
    <location>
        <begin position="33"/>
        <end position="67"/>
    </location>
</feature>
<protein>
    <submittedName>
        <fullName evidence="2">Uncharacterized protein</fullName>
    </submittedName>
</protein>
<evidence type="ECO:0000313" key="2">
    <source>
        <dbReference type="EMBL" id="SVD46944.1"/>
    </source>
</evidence>
<dbReference type="EMBL" id="UINC01152651">
    <property type="protein sequence ID" value="SVD46944.1"/>
    <property type="molecule type" value="Genomic_DNA"/>
</dbReference>
<dbReference type="AlphaFoldDB" id="A0A382VKF8"/>
<proteinExistence type="predicted"/>
<organism evidence="2">
    <name type="scientific">marine metagenome</name>
    <dbReference type="NCBI Taxonomy" id="408172"/>
    <lineage>
        <taxon>unclassified sequences</taxon>
        <taxon>metagenomes</taxon>
        <taxon>ecological metagenomes</taxon>
    </lineage>
</organism>
<name>A0A382VKF8_9ZZZZ</name>
<gene>
    <name evidence="2" type="ORF">METZ01_LOCUS399798</name>
</gene>
<reference evidence="2" key="1">
    <citation type="submission" date="2018-05" db="EMBL/GenBank/DDBJ databases">
        <authorList>
            <person name="Lanie J.A."/>
            <person name="Ng W.-L."/>
            <person name="Kazmierczak K.M."/>
            <person name="Andrzejewski T.M."/>
            <person name="Davidsen T.M."/>
            <person name="Wayne K.J."/>
            <person name="Tettelin H."/>
            <person name="Glass J.I."/>
            <person name="Rusch D."/>
            <person name="Podicherti R."/>
            <person name="Tsui H.-C.T."/>
            <person name="Winkler M.E."/>
        </authorList>
    </citation>
    <scope>NUCLEOTIDE SEQUENCE</scope>
</reference>
<evidence type="ECO:0000256" key="1">
    <source>
        <dbReference type="SAM" id="MobiDB-lite"/>
    </source>
</evidence>
<accession>A0A382VKF8</accession>